<dbReference type="RefSeq" id="XP_017972509.1">
    <property type="nucleotide sequence ID" value="XM_018117020.1"/>
</dbReference>
<proteinExistence type="predicted"/>
<sequence length="236" mass="26755">MECETAKAAWTKLQEEYIKLFGEELKEVRVVEKILNNVSGKFEPTIASLLQSKDLPGISITEIVSALQAAELRTLIRDEALGEKAFLAKGKSKAKAEAFTKKNYKDKDKKITQSGQSSNKKNKYKPCSYCKKRNHTNDYYWFKPNAKCKICSQSRHTDKVCKNKTIEDKTTQINESSKLAKEALFMAQSDSKSDIGNCEWLLDSGNSWHIALFEAVFVNLDKNHRSRVRIGNGGYL</sequence>
<evidence type="ECO:0000313" key="2">
    <source>
        <dbReference type="RefSeq" id="XP_017972509.1"/>
    </source>
</evidence>
<dbReference type="GeneID" id="108661131"/>
<gene>
    <name evidence="2" type="primary">LOC108661131</name>
</gene>
<dbReference type="KEGG" id="tcc:108661131"/>
<dbReference type="AlphaFoldDB" id="A0AB32W478"/>
<name>A0AB32W478_THECC</name>
<dbReference type="Gramene" id="Tc03v2_t004690.1">
    <property type="protein sequence ID" value="Tc03v2_p004690.1"/>
    <property type="gene ID" value="Tc03v2_g004690"/>
</dbReference>
<evidence type="ECO:0000313" key="1">
    <source>
        <dbReference type="Proteomes" id="UP000694886"/>
    </source>
</evidence>
<reference evidence="2" key="2">
    <citation type="submission" date="2025-08" db="UniProtKB">
        <authorList>
            <consortium name="RefSeq"/>
        </authorList>
    </citation>
    <scope>IDENTIFICATION</scope>
</reference>
<organism evidence="1 2">
    <name type="scientific">Theobroma cacao</name>
    <name type="common">Cacao</name>
    <name type="synonym">Cocoa</name>
    <dbReference type="NCBI Taxonomy" id="3641"/>
    <lineage>
        <taxon>Eukaryota</taxon>
        <taxon>Viridiplantae</taxon>
        <taxon>Streptophyta</taxon>
        <taxon>Embryophyta</taxon>
        <taxon>Tracheophyta</taxon>
        <taxon>Spermatophyta</taxon>
        <taxon>Magnoliopsida</taxon>
        <taxon>eudicotyledons</taxon>
        <taxon>Gunneridae</taxon>
        <taxon>Pentapetalae</taxon>
        <taxon>rosids</taxon>
        <taxon>malvids</taxon>
        <taxon>Malvales</taxon>
        <taxon>Malvaceae</taxon>
        <taxon>Byttnerioideae</taxon>
        <taxon>Theobroma</taxon>
    </lineage>
</organism>
<accession>A0AB32W478</accession>
<dbReference type="Proteomes" id="UP000694886">
    <property type="component" value="Chromosome 3"/>
</dbReference>
<protein>
    <submittedName>
        <fullName evidence="2">Uncharacterized protein LOC108661131</fullName>
    </submittedName>
</protein>
<reference evidence="1" key="1">
    <citation type="journal article" date="1997" name="Nucleic Acids Res.">
        <title>tRNAscan-SE: a program for improved detection of transfer RNA genes in genomic sequence.</title>
        <authorList>
            <person name="Lowe T.M."/>
            <person name="Eddy S.R."/>
        </authorList>
    </citation>
    <scope>NUCLEOTIDE SEQUENCE [LARGE SCALE GENOMIC DNA]</scope>
    <source>
        <strain evidence="1">r\B97-61/B2</strain>
    </source>
</reference>